<accession>A0A550CGK9</accession>
<sequence>MSLKVLDLAKGVVSRETRPAHWLDAEGTAFKNPWSSSREFDWKDKLWIAQTLLGRTLTAIPADISQRMPVRKPVWDHGEARKDNIKATWLGHAAFLVEMPHRAGAERGIRILFDPALSDYCSPVDIARFKRITPPASTVADLPDVDAVVISHDHYDHLDFKTILALTCRSHMPHFFAPRGNDGTLKSFGIPESHRHTLDWWESRRLSLDLPSSDDKTVGSSLFVDITCTPAQHNCGRTAMDKVLAPRTLWGSWVVEDVPDDAGSVGKKAYFSGDTAYRALLDGKKETDCPSCPAFKEIGERFGGFDAAMLPIGCYLPHRFMSPLHSSPRDSVQIFQDIRAKRAVAMHWGTWILSEEPVLEPPEKLKEECAAAGLAEDAFTACELGETRFF</sequence>
<gene>
    <name evidence="3" type="ORF">BD626DRAFT_493214</name>
</gene>
<evidence type="ECO:0000313" key="4">
    <source>
        <dbReference type="Proteomes" id="UP000320762"/>
    </source>
</evidence>
<dbReference type="PIRSF" id="PIRSF038896">
    <property type="entry name" value="NAPE-PLD"/>
    <property type="match status" value="1"/>
</dbReference>
<dbReference type="AlphaFoldDB" id="A0A550CGK9"/>
<dbReference type="GO" id="GO:0070290">
    <property type="term" value="F:N-acylphosphatidylethanolamine-specific phospholipase D activity"/>
    <property type="evidence" value="ECO:0007669"/>
    <property type="project" value="InterPro"/>
</dbReference>
<proteinExistence type="predicted"/>
<reference evidence="3 4" key="1">
    <citation type="journal article" date="2019" name="New Phytol.">
        <title>Comparative genomics reveals unique wood-decay strategies and fruiting body development in the Schizophyllaceae.</title>
        <authorList>
            <person name="Almasi E."/>
            <person name="Sahu N."/>
            <person name="Krizsan K."/>
            <person name="Balint B."/>
            <person name="Kovacs G.M."/>
            <person name="Kiss B."/>
            <person name="Cseklye J."/>
            <person name="Drula E."/>
            <person name="Henrissat B."/>
            <person name="Nagy I."/>
            <person name="Chovatia M."/>
            <person name="Adam C."/>
            <person name="LaButti K."/>
            <person name="Lipzen A."/>
            <person name="Riley R."/>
            <person name="Grigoriev I.V."/>
            <person name="Nagy L.G."/>
        </authorList>
    </citation>
    <scope>NUCLEOTIDE SEQUENCE [LARGE SCALE GENOMIC DNA]</scope>
    <source>
        <strain evidence="3 4">NL-1724</strain>
    </source>
</reference>
<dbReference type="GO" id="GO:0070291">
    <property type="term" value="P:N-acylethanolamine metabolic process"/>
    <property type="evidence" value="ECO:0007669"/>
    <property type="project" value="TreeGrafter"/>
</dbReference>
<organism evidence="3 4">
    <name type="scientific">Schizophyllum amplum</name>
    <dbReference type="NCBI Taxonomy" id="97359"/>
    <lineage>
        <taxon>Eukaryota</taxon>
        <taxon>Fungi</taxon>
        <taxon>Dikarya</taxon>
        <taxon>Basidiomycota</taxon>
        <taxon>Agaricomycotina</taxon>
        <taxon>Agaricomycetes</taxon>
        <taxon>Agaricomycetidae</taxon>
        <taxon>Agaricales</taxon>
        <taxon>Schizophyllaceae</taxon>
        <taxon>Schizophyllum</taxon>
    </lineage>
</organism>
<evidence type="ECO:0000259" key="2">
    <source>
        <dbReference type="Pfam" id="PF12706"/>
    </source>
</evidence>
<dbReference type="Gene3D" id="3.60.15.10">
    <property type="entry name" value="Ribonuclease Z/Hydroxyacylglutathione hydrolase-like"/>
    <property type="match status" value="1"/>
</dbReference>
<protein>
    <submittedName>
        <fullName evidence="3">N-acyl-phosphatidylethanolamine-hydrolyzing phospholipase D</fullName>
    </submittedName>
</protein>
<dbReference type="InterPro" id="IPR024884">
    <property type="entry name" value="NAPE-PLD"/>
</dbReference>
<dbReference type="InterPro" id="IPR036866">
    <property type="entry name" value="RibonucZ/Hydroxyglut_hydro"/>
</dbReference>
<name>A0A550CGK9_9AGAR</name>
<dbReference type="GO" id="GO:0005737">
    <property type="term" value="C:cytoplasm"/>
    <property type="evidence" value="ECO:0007669"/>
    <property type="project" value="TreeGrafter"/>
</dbReference>
<dbReference type="EMBL" id="VDMD01000008">
    <property type="protein sequence ID" value="TRM63930.1"/>
    <property type="molecule type" value="Genomic_DNA"/>
</dbReference>
<feature type="domain" description="Metallo-beta-lactamase" evidence="2">
    <location>
        <begin position="110"/>
        <end position="348"/>
    </location>
</feature>
<dbReference type="PANTHER" id="PTHR15032">
    <property type="entry name" value="N-ACYL-PHOSPHATIDYLETHANOLAMINE-HYDROLYZING PHOSPHOLIPASE D"/>
    <property type="match status" value="1"/>
</dbReference>
<dbReference type="GO" id="GO:0070292">
    <property type="term" value="P:N-acylphosphatidylethanolamine metabolic process"/>
    <property type="evidence" value="ECO:0007669"/>
    <property type="project" value="TreeGrafter"/>
</dbReference>
<dbReference type="STRING" id="97359.A0A550CGK9"/>
<feature type="binding site" evidence="1">
    <location>
        <position position="325"/>
    </location>
    <ligand>
        <name>an N-acyl-1,2-diacyl-sn-glycero-3-phosphoethanolamine</name>
        <dbReference type="ChEBI" id="CHEBI:62537"/>
    </ligand>
</feature>
<dbReference type="InterPro" id="IPR001279">
    <property type="entry name" value="Metallo-B-lactamas"/>
</dbReference>
<evidence type="ECO:0000256" key="1">
    <source>
        <dbReference type="PIRSR" id="PIRSR038896-50"/>
    </source>
</evidence>
<evidence type="ECO:0000313" key="3">
    <source>
        <dbReference type="EMBL" id="TRM63930.1"/>
    </source>
</evidence>
<dbReference type="Pfam" id="PF12706">
    <property type="entry name" value="Lactamase_B_2"/>
    <property type="match status" value="1"/>
</dbReference>
<comment type="caution">
    <text evidence="3">The sequence shown here is derived from an EMBL/GenBank/DDBJ whole genome shotgun (WGS) entry which is preliminary data.</text>
</comment>
<dbReference type="OrthoDB" id="332863at2759"/>
<dbReference type="SUPFAM" id="SSF56281">
    <property type="entry name" value="Metallo-hydrolase/oxidoreductase"/>
    <property type="match status" value="1"/>
</dbReference>
<keyword evidence="4" id="KW-1185">Reference proteome</keyword>
<dbReference type="PANTHER" id="PTHR15032:SF4">
    <property type="entry name" value="N-ACYL-PHOSPHATIDYLETHANOLAMINE-HYDROLYZING PHOSPHOLIPASE D"/>
    <property type="match status" value="1"/>
</dbReference>
<dbReference type="Proteomes" id="UP000320762">
    <property type="component" value="Unassembled WGS sequence"/>
</dbReference>
<feature type="binding site" evidence="1">
    <location>
        <position position="155"/>
    </location>
    <ligand>
        <name>an N-acyl-1,2-diacyl-sn-glycero-3-phosphoethanolamine</name>
        <dbReference type="ChEBI" id="CHEBI:62537"/>
    </ligand>
</feature>
<dbReference type="GO" id="GO:0008270">
    <property type="term" value="F:zinc ion binding"/>
    <property type="evidence" value="ECO:0007669"/>
    <property type="project" value="InterPro"/>
</dbReference>